<feature type="domain" description="Glycerol-3-phosphate dehydrogenase NAD-dependent C-terminal" evidence="5">
    <location>
        <begin position="179"/>
        <end position="257"/>
    </location>
</feature>
<feature type="domain" description="Glycerol-3-phosphate dehydrogenase NAD-dependent N-terminal" evidence="4">
    <location>
        <begin position="1"/>
        <end position="158"/>
    </location>
</feature>
<evidence type="ECO:0000259" key="5">
    <source>
        <dbReference type="Pfam" id="PF07479"/>
    </source>
</evidence>
<dbReference type="GO" id="GO:0005829">
    <property type="term" value="C:cytosol"/>
    <property type="evidence" value="ECO:0007669"/>
    <property type="project" value="TreeGrafter"/>
</dbReference>
<dbReference type="FunFam" id="3.40.50.720:FF:000019">
    <property type="entry name" value="Glycerol-3-phosphate dehydrogenase [NAD(P)+]"/>
    <property type="match status" value="1"/>
</dbReference>
<evidence type="ECO:0000256" key="1">
    <source>
        <dbReference type="ARBA" id="ARBA00011009"/>
    </source>
</evidence>
<dbReference type="PRINTS" id="PR00077">
    <property type="entry name" value="GPDHDRGNASE"/>
</dbReference>
<feature type="non-terminal residue" evidence="6">
    <location>
        <position position="258"/>
    </location>
</feature>
<dbReference type="Gene3D" id="1.10.1040.10">
    <property type="entry name" value="N-(1-d-carboxylethyl)-l-norvaline Dehydrogenase, domain 2"/>
    <property type="match status" value="1"/>
</dbReference>
<evidence type="ECO:0000313" key="6">
    <source>
        <dbReference type="EMBL" id="GAI37819.1"/>
    </source>
</evidence>
<dbReference type="GO" id="GO:0005975">
    <property type="term" value="P:carbohydrate metabolic process"/>
    <property type="evidence" value="ECO:0007669"/>
    <property type="project" value="InterPro"/>
</dbReference>
<dbReference type="SUPFAM" id="SSF48179">
    <property type="entry name" value="6-phosphogluconate dehydrogenase C-terminal domain-like"/>
    <property type="match status" value="1"/>
</dbReference>
<evidence type="ECO:0000256" key="3">
    <source>
        <dbReference type="ARBA" id="ARBA00023027"/>
    </source>
</evidence>
<dbReference type="InterPro" id="IPR006109">
    <property type="entry name" value="G3P_DH_NAD-dep_C"/>
</dbReference>
<dbReference type="PANTHER" id="PTHR11728">
    <property type="entry name" value="GLYCEROL-3-PHOSPHATE DEHYDROGENASE"/>
    <property type="match status" value="1"/>
</dbReference>
<protein>
    <recommendedName>
        <fullName evidence="7">Glycerol-3-phosphate dehydrogenase (NAD(P)(+))</fullName>
    </recommendedName>
</protein>
<dbReference type="EMBL" id="BARV01028812">
    <property type="protein sequence ID" value="GAI37819.1"/>
    <property type="molecule type" value="Genomic_DNA"/>
</dbReference>
<dbReference type="PROSITE" id="PS00957">
    <property type="entry name" value="NAD_G3PDH"/>
    <property type="match status" value="1"/>
</dbReference>
<accession>X1Q3J9</accession>
<keyword evidence="2" id="KW-0560">Oxidoreductase</keyword>
<dbReference type="Pfam" id="PF01210">
    <property type="entry name" value="NAD_Gly3P_dh_N"/>
    <property type="match status" value="1"/>
</dbReference>
<dbReference type="Gene3D" id="3.40.50.720">
    <property type="entry name" value="NAD(P)-binding Rossmann-like Domain"/>
    <property type="match status" value="1"/>
</dbReference>
<evidence type="ECO:0008006" key="7">
    <source>
        <dbReference type="Google" id="ProtNLM"/>
    </source>
</evidence>
<name>X1Q3J9_9ZZZZ</name>
<dbReference type="AlphaFoldDB" id="X1Q3J9"/>
<dbReference type="InterPro" id="IPR013328">
    <property type="entry name" value="6PGD_dom2"/>
</dbReference>
<keyword evidence="3" id="KW-0520">NAD</keyword>
<dbReference type="InterPro" id="IPR036291">
    <property type="entry name" value="NAD(P)-bd_dom_sf"/>
</dbReference>
<comment type="caution">
    <text evidence="6">The sequence shown here is derived from an EMBL/GenBank/DDBJ whole genome shotgun (WGS) entry which is preliminary data.</text>
</comment>
<dbReference type="NCBIfam" id="NF000940">
    <property type="entry name" value="PRK00094.1-2"/>
    <property type="match status" value="1"/>
</dbReference>
<dbReference type="SUPFAM" id="SSF51735">
    <property type="entry name" value="NAD(P)-binding Rossmann-fold domains"/>
    <property type="match status" value="1"/>
</dbReference>
<dbReference type="Pfam" id="PF07479">
    <property type="entry name" value="NAD_Gly3P_dh_C"/>
    <property type="match status" value="1"/>
</dbReference>
<evidence type="ECO:0000259" key="4">
    <source>
        <dbReference type="Pfam" id="PF01210"/>
    </source>
</evidence>
<dbReference type="GO" id="GO:0051287">
    <property type="term" value="F:NAD binding"/>
    <property type="evidence" value="ECO:0007669"/>
    <property type="project" value="InterPro"/>
</dbReference>
<comment type="similarity">
    <text evidence="1">Belongs to the NAD-dependent glycerol-3-phosphate dehydrogenase family.</text>
</comment>
<gene>
    <name evidence="6" type="ORF">S06H3_46045</name>
</gene>
<dbReference type="InterPro" id="IPR006168">
    <property type="entry name" value="G3P_DH_NAD-dep"/>
</dbReference>
<feature type="non-terminal residue" evidence="6">
    <location>
        <position position="1"/>
    </location>
</feature>
<dbReference type="GO" id="GO:0047952">
    <property type="term" value="F:glycerol-3-phosphate dehydrogenase [NAD(P)+] activity"/>
    <property type="evidence" value="ECO:0007669"/>
    <property type="project" value="TreeGrafter"/>
</dbReference>
<proteinExistence type="inferred from homology"/>
<dbReference type="InterPro" id="IPR008927">
    <property type="entry name" value="6-PGluconate_DH-like_C_sf"/>
</dbReference>
<evidence type="ECO:0000256" key="2">
    <source>
        <dbReference type="ARBA" id="ARBA00023002"/>
    </source>
</evidence>
<dbReference type="GO" id="GO:0046168">
    <property type="term" value="P:glycerol-3-phosphate catabolic process"/>
    <property type="evidence" value="ECO:0007669"/>
    <property type="project" value="InterPro"/>
</dbReference>
<dbReference type="NCBIfam" id="NF000942">
    <property type="entry name" value="PRK00094.1-4"/>
    <property type="match status" value="1"/>
</dbReference>
<dbReference type="InterPro" id="IPR011128">
    <property type="entry name" value="G3P_DH_NAD-dep_N"/>
</dbReference>
<sequence>IGAGSWGTTLAVILARGGCHINLWARSEATYEEIKIFRKNLKYTGDLTIPENITPFINLNDGFGNPEIVIFAVPSHALREIIIKFYDVLKEKVKHIKCILNVAKGLETGSNLRLSQVFEQCLPEKLTSKICVLSGPNIALEVANDLPSVSVAASYNKEILKYIQPILSTDKFRVYTNIDVIGVEIGGAVKNIIAIASGISDGLGYGANTKASLITRGLYELTKFGIKLGANSITFSGVAGMGDLIATCISKNSRNRGV</sequence>
<organism evidence="6">
    <name type="scientific">marine sediment metagenome</name>
    <dbReference type="NCBI Taxonomy" id="412755"/>
    <lineage>
        <taxon>unclassified sequences</taxon>
        <taxon>metagenomes</taxon>
        <taxon>ecological metagenomes</taxon>
    </lineage>
</organism>
<reference evidence="6" key="1">
    <citation type="journal article" date="2014" name="Front. Microbiol.">
        <title>High frequency of phylogenetically diverse reductive dehalogenase-homologous genes in deep subseafloor sedimentary metagenomes.</title>
        <authorList>
            <person name="Kawai M."/>
            <person name="Futagami T."/>
            <person name="Toyoda A."/>
            <person name="Takaki Y."/>
            <person name="Nishi S."/>
            <person name="Hori S."/>
            <person name="Arai W."/>
            <person name="Tsubouchi T."/>
            <person name="Morono Y."/>
            <person name="Uchiyama I."/>
            <person name="Ito T."/>
            <person name="Fujiyama A."/>
            <person name="Inagaki F."/>
            <person name="Takami H."/>
        </authorList>
    </citation>
    <scope>NUCLEOTIDE SEQUENCE</scope>
    <source>
        <strain evidence="6">Expedition CK06-06</strain>
    </source>
</reference>
<dbReference type="PANTHER" id="PTHR11728:SF1">
    <property type="entry name" value="GLYCEROL-3-PHOSPHATE DEHYDROGENASE [NAD(+)] 2, CHLOROPLASTIC"/>
    <property type="match status" value="1"/>
</dbReference>